<keyword evidence="2" id="KW-1185">Reference proteome</keyword>
<dbReference type="EMBL" id="CM042053">
    <property type="protein sequence ID" value="KAI3716002.1"/>
    <property type="molecule type" value="Genomic_DNA"/>
</dbReference>
<gene>
    <name evidence="1" type="ORF">L6452_23031</name>
</gene>
<evidence type="ECO:0000313" key="1">
    <source>
        <dbReference type="EMBL" id="KAI3716002.1"/>
    </source>
</evidence>
<proteinExistence type="predicted"/>
<protein>
    <submittedName>
        <fullName evidence="1">Uncharacterized protein</fullName>
    </submittedName>
</protein>
<dbReference type="Proteomes" id="UP001055879">
    <property type="component" value="Linkage Group LG07"/>
</dbReference>
<comment type="caution">
    <text evidence="1">The sequence shown here is derived from an EMBL/GenBank/DDBJ whole genome shotgun (WGS) entry which is preliminary data.</text>
</comment>
<evidence type="ECO:0000313" key="2">
    <source>
        <dbReference type="Proteomes" id="UP001055879"/>
    </source>
</evidence>
<reference evidence="1 2" key="2">
    <citation type="journal article" date="2022" name="Mol. Ecol. Resour.">
        <title>The genomes of chicory, endive, great burdock and yacon provide insights into Asteraceae paleo-polyploidization history and plant inulin production.</title>
        <authorList>
            <person name="Fan W."/>
            <person name="Wang S."/>
            <person name="Wang H."/>
            <person name="Wang A."/>
            <person name="Jiang F."/>
            <person name="Liu H."/>
            <person name="Zhao H."/>
            <person name="Xu D."/>
            <person name="Zhang Y."/>
        </authorList>
    </citation>
    <scope>NUCLEOTIDE SEQUENCE [LARGE SCALE GENOMIC DNA]</scope>
    <source>
        <strain evidence="2">cv. Niubang</strain>
    </source>
</reference>
<sequence>MLNTLLSLLASHGITLPQFPTTNKKSERQESLRKGLRSSLPMPPQQSTKLTGTSSQQSSGSRQELSGAIPSSHINLQESDNTFPTTNKKSERQESLRKGLRSSLPMPPQQSTKLTGTSSQQSSGSRQELSGAIPSSHINLQESDNTSDNLEEKELDDLYNDLRVFEAEVESKKKPSGYIHNAALLSASTDTTANPEAVSTAVE</sequence>
<organism evidence="1 2">
    <name type="scientific">Arctium lappa</name>
    <name type="common">Greater burdock</name>
    <name type="synonym">Lappa major</name>
    <dbReference type="NCBI Taxonomy" id="4217"/>
    <lineage>
        <taxon>Eukaryota</taxon>
        <taxon>Viridiplantae</taxon>
        <taxon>Streptophyta</taxon>
        <taxon>Embryophyta</taxon>
        <taxon>Tracheophyta</taxon>
        <taxon>Spermatophyta</taxon>
        <taxon>Magnoliopsida</taxon>
        <taxon>eudicotyledons</taxon>
        <taxon>Gunneridae</taxon>
        <taxon>Pentapetalae</taxon>
        <taxon>asterids</taxon>
        <taxon>campanulids</taxon>
        <taxon>Asterales</taxon>
        <taxon>Asteraceae</taxon>
        <taxon>Carduoideae</taxon>
        <taxon>Cardueae</taxon>
        <taxon>Arctiinae</taxon>
        <taxon>Arctium</taxon>
    </lineage>
</organism>
<name>A0ACB9B0G6_ARCLA</name>
<reference evidence="2" key="1">
    <citation type="journal article" date="2022" name="Mol. Ecol. Resour.">
        <title>The genomes of chicory, endive, great burdock and yacon provide insights into Asteraceae palaeo-polyploidization history and plant inulin production.</title>
        <authorList>
            <person name="Fan W."/>
            <person name="Wang S."/>
            <person name="Wang H."/>
            <person name="Wang A."/>
            <person name="Jiang F."/>
            <person name="Liu H."/>
            <person name="Zhao H."/>
            <person name="Xu D."/>
            <person name="Zhang Y."/>
        </authorList>
    </citation>
    <scope>NUCLEOTIDE SEQUENCE [LARGE SCALE GENOMIC DNA]</scope>
    <source>
        <strain evidence="2">cv. Niubang</strain>
    </source>
</reference>
<accession>A0ACB9B0G6</accession>